<dbReference type="AlphaFoldDB" id="A0A1Y0HPI1"/>
<evidence type="ECO:0008006" key="6">
    <source>
        <dbReference type="Google" id="ProtNLM"/>
    </source>
</evidence>
<reference evidence="4" key="1">
    <citation type="submission" date="2017-05" db="EMBL/GenBank/DDBJ databases">
        <title>Dechlorination kinetics govern the competition between two new strains of the genus Sulfurospirillum.</title>
        <authorList>
            <person name="Buttet G.F."/>
            <person name="Murray A.M."/>
            <person name="Goris T."/>
            <person name="Burion M."/>
            <person name="Lin B."/>
            <person name="Rolle M."/>
            <person name="Maillard J."/>
        </authorList>
    </citation>
    <scope>NUCLEOTIDE SEQUENCE [LARGE SCALE GENOMIC DNA]</scope>
    <source>
        <strain evidence="4">SL2-1</strain>
    </source>
</reference>
<dbReference type="KEGG" id="suls:Sdiek1_2125"/>
<dbReference type="OrthoDB" id="5347695at2"/>
<dbReference type="SUPFAM" id="SSF75708">
    <property type="entry name" value="Chemotaxis phosphatase CheZ"/>
    <property type="match status" value="1"/>
</dbReference>
<feature type="compositionally biased region" description="Acidic residues" evidence="1">
    <location>
        <begin position="1"/>
        <end position="34"/>
    </location>
</feature>
<reference evidence="5" key="2">
    <citation type="submission" date="2017-09" db="EMBL/GenBank/DDBJ databases">
        <title>The complete genome of Sulfurospirillum sp. JPD-1.</title>
        <authorList>
            <person name="Goris T."/>
        </authorList>
    </citation>
    <scope>NUCLEOTIDE SEQUENCE [LARGE SCALE GENOMIC DNA]</scope>
    <source>
        <strain evidence="5">JPD-1</strain>
    </source>
</reference>
<reference evidence="2" key="4">
    <citation type="journal article" date="2018" name="FEMS Microbiol. Ecol.">
        <title>Coexistence of two distinct Sulfurospirillum populations respiring tetrachloroethene-genomic and kinetic considerations. .</title>
        <authorList>
            <person name="Buttet G.F."/>
            <person name="Murray A.M."/>
            <person name="Goris T."/>
            <person name="Burion M."/>
            <person name="Jin B."/>
            <person name="Rolle M."/>
            <person name="Holliger C."/>
            <person name="Maillard J."/>
        </authorList>
    </citation>
    <scope>NUCLEOTIDE SEQUENCE</scope>
    <source>
        <strain evidence="2">SL2-1</strain>
    </source>
</reference>
<dbReference type="Proteomes" id="UP000196005">
    <property type="component" value="Chromosome"/>
</dbReference>
<accession>A0A290HF22</accession>
<dbReference type="KEGG" id="sulj:SJPD1_2047"/>
<accession>A0A1Y0HPI1</accession>
<gene>
    <name evidence="2" type="ORF">Sdiek1_2125</name>
    <name evidence="3" type="ORF">SJPD1_2047</name>
</gene>
<evidence type="ECO:0000256" key="1">
    <source>
        <dbReference type="SAM" id="MobiDB-lite"/>
    </source>
</evidence>
<protein>
    <recommendedName>
        <fullName evidence="6">Chemotaxis protein</fullName>
    </recommendedName>
</protein>
<dbReference type="EMBL" id="CP023275">
    <property type="protein sequence ID" value="ATB70152.1"/>
    <property type="molecule type" value="Genomic_DNA"/>
</dbReference>
<organism evidence="2 4">
    <name type="scientific">Sulfurospirillum diekertiae</name>
    <dbReference type="NCBI Taxonomy" id="1854492"/>
    <lineage>
        <taxon>Bacteria</taxon>
        <taxon>Pseudomonadati</taxon>
        <taxon>Campylobacterota</taxon>
        <taxon>Epsilonproteobacteria</taxon>
        <taxon>Campylobacterales</taxon>
        <taxon>Sulfurospirillaceae</taxon>
        <taxon>Sulfurospirillum</taxon>
    </lineage>
</organism>
<name>A0A1Y0HPI1_9BACT</name>
<evidence type="ECO:0000313" key="5">
    <source>
        <dbReference type="Proteomes" id="UP000217349"/>
    </source>
</evidence>
<dbReference type="Gene3D" id="1.10.287.500">
    <property type="entry name" value="Helix hairpin bin"/>
    <property type="match status" value="1"/>
</dbReference>
<feature type="region of interest" description="Disordered" evidence="1">
    <location>
        <begin position="1"/>
        <end position="51"/>
    </location>
</feature>
<proteinExistence type="predicted"/>
<reference evidence="3" key="3">
    <citation type="submission" date="2017-09" db="EMBL/GenBank/DDBJ databases">
        <authorList>
            <person name="Goris T."/>
        </authorList>
    </citation>
    <scope>NUCLEOTIDE SEQUENCE</scope>
    <source>
        <strain evidence="3">JPD-1</strain>
    </source>
</reference>
<evidence type="ECO:0000313" key="3">
    <source>
        <dbReference type="EMBL" id="ATB70152.1"/>
    </source>
</evidence>
<reference evidence="3" key="5">
    <citation type="journal article" date="2020" name="MicrobiologyOpen">
        <title>Tetrachloroethene respiration in Sulfurospirillum species is regulated by a two-component system as unraveled by comparative genomics, transcriptomics, and regulator binding studies.</title>
        <authorList>
            <person name="Esken J."/>
            <person name="Goris T."/>
            <person name="Gadkari J."/>
            <person name="Bischler T."/>
            <person name="Forstner K.U."/>
            <person name="Sharma C.M."/>
            <person name="Diekert G."/>
            <person name="Schubert T."/>
        </authorList>
    </citation>
    <scope>NUCLEOTIDE SEQUENCE</scope>
    <source>
        <strain evidence="3">JPD-1</strain>
    </source>
</reference>
<evidence type="ECO:0000313" key="2">
    <source>
        <dbReference type="EMBL" id="ARU49284.1"/>
    </source>
</evidence>
<dbReference type="RefSeq" id="WP_087439064.1">
    <property type="nucleotide sequence ID" value="NZ_CP021416.1"/>
</dbReference>
<evidence type="ECO:0000313" key="4">
    <source>
        <dbReference type="Proteomes" id="UP000196005"/>
    </source>
</evidence>
<dbReference type="Proteomes" id="UP000217349">
    <property type="component" value="Chromosome"/>
</dbReference>
<sequence length="242" mass="27540">MTQEELDALMAGDLDEMDETAPQEESIAQEEETEGSNALNEQEEHDKATTQMMNEYRTSSTMSWPPPPPTDDHKMVHQLDDVTKDSEIKATQVFDKLEIVNNFMLSAEDNAKEVIKLIESNITLFETLVSKFPKIDQFQKALDDNKGMKERVEDLLMNAQMAEDEIMMTMDIMQYQDIHRQKIERVINVMRALSKYMSALFEGSKDDTNRVSSAVHIHGDTTTEDVVSNEDIEALIASLGKK</sequence>
<keyword evidence="4" id="KW-1185">Reference proteome</keyword>
<dbReference type="EMBL" id="CP021416">
    <property type="protein sequence ID" value="ARU49284.1"/>
    <property type="molecule type" value="Genomic_DNA"/>
</dbReference>